<accession>A0A7D6BFS9</accession>
<feature type="domain" description="EamA" evidence="6">
    <location>
        <begin position="6"/>
        <end position="142"/>
    </location>
</feature>
<evidence type="ECO:0000313" key="7">
    <source>
        <dbReference type="EMBL" id="QLJ52940.1"/>
    </source>
</evidence>
<feature type="transmembrane region" description="Helical" evidence="5">
    <location>
        <begin position="35"/>
        <end position="55"/>
    </location>
</feature>
<feature type="domain" description="EamA" evidence="6">
    <location>
        <begin position="151"/>
        <end position="285"/>
    </location>
</feature>
<proteinExistence type="predicted"/>
<dbReference type="SUPFAM" id="SSF103481">
    <property type="entry name" value="Multidrug resistance efflux transporter EmrE"/>
    <property type="match status" value="2"/>
</dbReference>
<dbReference type="EMBL" id="CP058998">
    <property type="protein sequence ID" value="QLJ52940.1"/>
    <property type="molecule type" value="Genomic_DNA"/>
</dbReference>
<protein>
    <submittedName>
        <fullName evidence="7">Permease of the drug/metabolite transporter (DMT) superfamily</fullName>
    </submittedName>
</protein>
<feature type="transmembrane region" description="Helical" evidence="5">
    <location>
        <begin position="214"/>
        <end position="233"/>
    </location>
</feature>
<feature type="transmembrane region" description="Helical" evidence="5">
    <location>
        <begin position="182"/>
        <end position="202"/>
    </location>
</feature>
<comment type="subcellular location">
    <subcellularLocation>
        <location evidence="1">Membrane</location>
        <topology evidence="1">Multi-pass membrane protein</topology>
    </subcellularLocation>
</comment>
<evidence type="ECO:0000256" key="1">
    <source>
        <dbReference type="ARBA" id="ARBA00004141"/>
    </source>
</evidence>
<dbReference type="GO" id="GO:0016020">
    <property type="term" value="C:membrane"/>
    <property type="evidence" value="ECO:0007669"/>
    <property type="project" value="UniProtKB-SubCell"/>
</dbReference>
<feature type="transmembrane region" description="Helical" evidence="5">
    <location>
        <begin position="245"/>
        <end position="265"/>
    </location>
</feature>
<sequence length="302" mass="32123">MGDRDRGFLLVLCTAVISGFSIFINRFALAQFDPFVFAVLKNSMAAVCILSFVYLSKKAGELVKIRKMDLAKLAVWGAFDGGVAFLLYFYGMKLSNAADASLIHKSMFLFASALAVVFLKERIDRKQLLAGVIILSGAALLSGALSSSVGIGEIAMLGAVLLWSTGNVVCKKLLSRISPTNIAFGRMFFGSLLMLVFLAASGDAPAFSSLTTNHYIWLLLTTALLVGYQLTYFNGLALLKVSEATSLLVLGSVVTSLLSVFVMSLPAPAELLGMAAVTAGLGLVYLFPGGVKNVRDKTVQSC</sequence>
<dbReference type="PANTHER" id="PTHR32322:SF2">
    <property type="entry name" value="EAMA DOMAIN-CONTAINING PROTEIN"/>
    <property type="match status" value="1"/>
</dbReference>
<dbReference type="AlphaFoldDB" id="A0A7D6BFS9"/>
<evidence type="ECO:0000256" key="2">
    <source>
        <dbReference type="ARBA" id="ARBA00022692"/>
    </source>
</evidence>
<dbReference type="InterPro" id="IPR037185">
    <property type="entry name" value="EmrE-like"/>
</dbReference>
<reference evidence="8" key="1">
    <citation type="submission" date="2020-07" db="EMBL/GenBank/DDBJ databases">
        <title>Metabolic diversity and evolutionary history of the archaeal phylum ###Micrarchaeota### uncovered from a freshwater lake metagenome.</title>
        <authorList>
            <person name="Kadnikov V.V."/>
            <person name="Savvichev A.S."/>
            <person name="Mardanov A.V."/>
            <person name="Beletsky A.V."/>
            <person name="Chupakov A.V."/>
            <person name="Kokryatskaya N.M."/>
            <person name="Pimenov N.V."/>
            <person name="Ravin N.V."/>
        </authorList>
    </citation>
    <scope>NUCLEOTIDE SEQUENCE [LARGE SCALE GENOMIC DNA]</scope>
</reference>
<keyword evidence="4 5" id="KW-0472">Membrane</keyword>
<evidence type="ECO:0000256" key="5">
    <source>
        <dbReference type="SAM" id="Phobius"/>
    </source>
</evidence>
<evidence type="ECO:0000256" key="4">
    <source>
        <dbReference type="ARBA" id="ARBA00023136"/>
    </source>
</evidence>
<name>A0A7D6BFS9_FERL1</name>
<organism evidence="7 8">
    <name type="scientific">Fermentimicrarchaeum limneticum</name>
    <dbReference type="NCBI Taxonomy" id="2795018"/>
    <lineage>
        <taxon>Archaea</taxon>
        <taxon>Candidatus Micrarchaeota</taxon>
        <taxon>Candidatus Fermentimicrarchaeales</taxon>
        <taxon>Candidatus Fermentimicrarchaeaceae</taxon>
        <taxon>Candidatus Fermentimicrarchaeum</taxon>
    </lineage>
</organism>
<feature type="transmembrane region" description="Helical" evidence="5">
    <location>
        <begin position="70"/>
        <end position="90"/>
    </location>
</feature>
<dbReference type="KEGG" id="flt:Sv326_0765"/>
<dbReference type="InterPro" id="IPR050638">
    <property type="entry name" value="AA-Vitamin_Transporters"/>
</dbReference>
<keyword evidence="3 5" id="KW-1133">Transmembrane helix</keyword>
<dbReference type="Pfam" id="PF00892">
    <property type="entry name" value="EamA"/>
    <property type="match status" value="2"/>
</dbReference>
<evidence type="ECO:0000313" key="8">
    <source>
        <dbReference type="Proteomes" id="UP000510821"/>
    </source>
</evidence>
<feature type="transmembrane region" description="Helical" evidence="5">
    <location>
        <begin position="128"/>
        <end position="145"/>
    </location>
</feature>
<dbReference type="InterPro" id="IPR000620">
    <property type="entry name" value="EamA_dom"/>
</dbReference>
<keyword evidence="2 5" id="KW-0812">Transmembrane</keyword>
<evidence type="ECO:0000256" key="3">
    <source>
        <dbReference type="ARBA" id="ARBA00022989"/>
    </source>
</evidence>
<dbReference type="Proteomes" id="UP000510821">
    <property type="component" value="Chromosome"/>
</dbReference>
<gene>
    <name evidence="7" type="ORF">Sv326_0765</name>
</gene>
<feature type="transmembrane region" description="Helical" evidence="5">
    <location>
        <begin position="102"/>
        <end position="119"/>
    </location>
</feature>
<feature type="transmembrane region" description="Helical" evidence="5">
    <location>
        <begin position="271"/>
        <end position="288"/>
    </location>
</feature>
<feature type="transmembrane region" description="Helical" evidence="5">
    <location>
        <begin position="7"/>
        <end position="29"/>
    </location>
</feature>
<feature type="transmembrane region" description="Helical" evidence="5">
    <location>
        <begin position="151"/>
        <end position="170"/>
    </location>
</feature>
<evidence type="ECO:0000259" key="6">
    <source>
        <dbReference type="Pfam" id="PF00892"/>
    </source>
</evidence>
<dbReference type="PANTHER" id="PTHR32322">
    <property type="entry name" value="INNER MEMBRANE TRANSPORTER"/>
    <property type="match status" value="1"/>
</dbReference>